<organism evidence="1 2">
    <name type="scientific">Caerostris extrusa</name>
    <name type="common">Bark spider</name>
    <name type="synonym">Caerostris bankana</name>
    <dbReference type="NCBI Taxonomy" id="172846"/>
    <lineage>
        <taxon>Eukaryota</taxon>
        <taxon>Metazoa</taxon>
        <taxon>Ecdysozoa</taxon>
        <taxon>Arthropoda</taxon>
        <taxon>Chelicerata</taxon>
        <taxon>Arachnida</taxon>
        <taxon>Araneae</taxon>
        <taxon>Araneomorphae</taxon>
        <taxon>Entelegynae</taxon>
        <taxon>Araneoidea</taxon>
        <taxon>Araneidae</taxon>
        <taxon>Caerostris</taxon>
    </lineage>
</organism>
<keyword evidence="2" id="KW-1185">Reference proteome</keyword>
<dbReference type="Proteomes" id="UP001054945">
    <property type="component" value="Unassembled WGS sequence"/>
</dbReference>
<proteinExistence type="predicted"/>
<protein>
    <submittedName>
        <fullName evidence="1">Uncharacterized protein</fullName>
    </submittedName>
</protein>
<dbReference type="EMBL" id="BPLR01008100">
    <property type="protein sequence ID" value="GIY22062.1"/>
    <property type="molecule type" value="Genomic_DNA"/>
</dbReference>
<evidence type="ECO:0000313" key="2">
    <source>
        <dbReference type="Proteomes" id="UP001054945"/>
    </source>
</evidence>
<comment type="caution">
    <text evidence="1">The sequence shown here is derived from an EMBL/GenBank/DDBJ whole genome shotgun (WGS) entry which is preliminary data.</text>
</comment>
<name>A0AAV4RPP8_CAEEX</name>
<accession>A0AAV4RPP8</accession>
<dbReference type="AlphaFoldDB" id="A0AAV4RPP8"/>
<gene>
    <name evidence="1" type="ORF">CEXT_706661</name>
</gene>
<evidence type="ECO:0000313" key="1">
    <source>
        <dbReference type="EMBL" id="GIY22062.1"/>
    </source>
</evidence>
<reference evidence="1 2" key="1">
    <citation type="submission" date="2021-06" db="EMBL/GenBank/DDBJ databases">
        <title>Caerostris extrusa draft genome.</title>
        <authorList>
            <person name="Kono N."/>
            <person name="Arakawa K."/>
        </authorList>
    </citation>
    <scope>NUCLEOTIDE SEQUENCE [LARGE SCALE GENOMIC DNA]</scope>
</reference>
<sequence length="90" mass="10462">MALFKIAQHPINASTPWSSRVKLKHYQLLTPALKRVYALEQWPKMGICFIKSFIQVQLCKRWRILIRSFRSKGPGCVSQLRVVGLNRIIP</sequence>